<proteinExistence type="inferred from homology"/>
<evidence type="ECO:0000256" key="2">
    <source>
        <dbReference type="ARBA" id="ARBA00022679"/>
    </source>
</evidence>
<evidence type="ECO:0000259" key="12">
    <source>
        <dbReference type="PROSITE" id="PS50011"/>
    </source>
</evidence>
<evidence type="ECO:0000256" key="10">
    <source>
        <dbReference type="ARBA" id="ARBA00051693"/>
    </source>
</evidence>
<gene>
    <name evidence="13" type="ORF">Ctob_002534</name>
</gene>
<dbReference type="PANTHER" id="PTHR48013:SF9">
    <property type="entry name" value="DUAL SPECIFICITY MITOGEN-ACTIVATED PROTEIN KINASE KINASE 5"/>
    <property type="match status" value="1"/>
</dbReference>
<comment type="catalytic activity">
    <reaction evidence="10">
        <text>L-tyrosyl-[protein] + ATP = O-phospho-L-tyrosyl-[protein] + ADP + H(+)</text>
        <dbReference type="Rhea" id="RHEA:10596"/>
        <dbReference type="Rhea" id="RHEA-COMP:10136"/>
        <dbReference type="Rhea" id="RHEA-COMP:20101"/>
        <dbReference type="ChEBI" id="CHEBI:15378"/>
        <dbReference type="ChEBI" id="CHEBI:30616"/>
        <dbReference type="ChEBI" id="CHEBI:46858"/>
        <dbReference type="ChEBI" id="CHEBI:61978"/>
        <dbReference type="ChEBI" id="CHEBI:456216"/>
        <dbReference type="EC" id="2.7.12.2"/>
    </reaction>
</comment>
<dbReference type="AlphaFoldDB" id="A0A0M0JN35"/>
<evidence type="ECO:0000256" key="6">
    <source>
        <dbReference type="ARBA" id="ARBA00038035"/>
    </source>
</evidence>
<dbReference type="InterPro" id="IPR000719">
    <property type="entry name" value="Prot_kinase_dom"/>
</dbReference>
<dbReference type="PANTHER" id="PTHR48013">
    <property type="entry name" value="DUAL SPECIFICITY MITOGEN-ACTIVATED PROTEIN KINASE KINASE 5-RELATED"/>
    <property type="match status" value="1"/>
</dbReference>
<evidence type="ECO:0000313" key="13">
    <source>
        <dbReference type="EMBL" id="KOO27915.1"/>
    </source>
</evidence>
<keyword evidence="1" id="KW-0723">Serine/threonine-protein kinase</keyword>
<evidence type="ECO:0000256" key="5">
    <source>
        <dbReference type="ARBA" id="ARBA00022840"/>
    </source>
</evidence>
<dbReference type="EMBL" id="JWZX01002646">
    <property type="protein sequence ID" value="KOO27915.1"/>
    <property type="molecule type" value="Genomic_DNA"/>
</dbReference>
<dbReference type="Proteomes" id="UP000037460">
    <property type="component" value="Unassembled WGS sequence"/>
</dbReference>
<dbReference type="GO" id="GO:0004708">
    <property type="term" value="F:MAP kinase kinase activity"/>
    <property type="evidence" value="ECO:0007669"/>
    <property type="project" value="UniProtKB-EC"/>
</dbReference>
<protein>
    <recommendedName>
        <fullName evidence="7">mitogen-activated protein kinase kinase</fullName>
        <ecNumber evidence="7">2.7.12.2</ecNumber>
    </recommendedName>
</protein>
<keyword evidence="14" id="KW-1185">Reference proteome</keyword>
<dbReference type="InterPro" id="IPR017441">
    <property type="entry name" value="Protein_kinase_ATP_BS"/>
</dbReference>
<dbReference type="PROSITE" id="PS00107">
    <property type="entry name" value="PROTEIN_KINASE_ATP"/>
    <property type="match status" value="1"/>
</dbReference>
<evidence type="ECO:0000256" key="11">
    <source>
        <dbReference type="PROSITE-ProRule" id="PRU10141"/>
    </source>
</evidence>
<dbReference type="CDD" id="cd06623">
    <property type="entry name" value="PKc_MAPKK_plant_like"/>
    <property type="match status" value="1"/>
</dbReference>
<dbReference type="EC" id="2.7.12.2" evidence="7"/>
<dbReference type="SUPFAM" id="SSF56112">
    <property type="entry name" value="Protein kinase-like (PK-like)"/>
    <property type="match status" value="1"/>
</dbReference>
<evidence type="ECO:0000256" key="8">
    <source>
        <dbReference type="ARBA" id="ARBA00049014"/>
    </source>
</evidence>
<reference evidence="14" key="1">
    <citation type="journal article" date="2015" name="PLoS Genet.">
        <title>Genome Sequence and Transcriptome Analyses of Chrysochromulina tobin: Metabolic Tools for Enhanced Algal Fitness in the Prominent Order Prymnesiales (Haptophyceae).</title>
        <authorList>
            <person name="Hovde B.T."/>
            <person name="Deodato C.R."/>
            <person name="Hunsperger H.M."/>
            <person name="Ryken S.A."/>
            <person name="Yost W."/>
            <person name="Jha R.K."/>
            <person name="Patterson J."/>
            <person name="Monnat R.J. Jr."/>
            <person name="Barlow S.B."/>
            <person name="Starkenburg S.R."/>
            <person name="Cattolico R.A."/>
        </authorList>
    </citation>
    <scope>NUCLEOTIDE SEQUENCE</scope>
    <source>
        <strain evidence="14">CCMP291</strain>
    </source>
</reference>
<dbReference type="SMART" id="SM00220">
    <property type="entry name" value="S_TKc"/>
    <property type="match status" value="1"/>
</dbReference>
<accession>A0A0M0JN35</accession>
<feature type="domain" description="Protein kinase" evidence="12">
    <location>
        <begin position="45"/>
        <end position="304"/>
    </location>
</feature>
<dbReference type="InterPro" id="IPR011009">
    <property type="entry name" value="Kinase-like_dom_sf"/>
</dbReference>
<dbReference type="GO" id="GO:0004674">
    <property type="term" value="F:protein serine/threonine kinase activity"/>
    <property type="evidence" value="ECO:0007669"/>
    <property type="project" value="UniProtKB-KW"/>
</dbReference>
<name>A0A0M0JN35_9EUKA</name>
<evidence type="ECO:0000256" key="1">
    <source>
        <dbReference type="ARBA" id="ARBA00022527"/>
    </source>
</evidence>
<dbReference type="GO" id="GO:0005524">
    <property type="term" value="F:ATP binding"/>
    <property type="evidence" value="ECO:0007669"/>
    <property type="project" value="UniProtKB-UniRule"/>
</dbReference>
<dbReference type="Gene3D" id="3.30.200.20">
    <property type="entry name" value="Phosphorylase Kinase, domain 1"/>
    <property type="match status" value="1"/>
</dbReference>
<feature type="binding site" evidence="11">
    <location>
        <position position="74"/>
    </location>
    <ligand>
        <name>ATP</name>
        <dbReference type="ChEBI" id="CHEBI:30616"/>
    </ligand>
</feature>
<comment type="caution">
    <text evidence="13">The sequence shown here is derived from an EMBL/GenBank/DDBJ whole genome shotgun (WGS) entry which is preliminary data.</text>
</comment>
<sequence length="336" mass="37210">MDQPSFTLSQSGTFVKEDFVINRQGIAAVGGTEVARVVGLRLQDLQLLEVLGKGASSLVRRAVHTPSQTELAVKVINVFDKDKRDQLLRELRTLYSSAFPWLVSFHDCLYDEGAMYIVLEYMDGGSLADVLIATQLTGSGAPSELVLGRIAAKTLAGLNYLHRERHQVHRDIKPGNILLNSRGEIKISDFGLSAELDSTKEMCATFIGTHAYMSPERLGGKPYSFASDIWSLGITLIECAIGQFPYTAYNGNNYFVLLSQILNDPPPSLPDAFSPEFRDLVLQCLTKDAEQRPSAEDLLKHPFIAMHDESLSPLDMAEWVKICTQMRKDAEIMPPS</sequence>
<dbReference type="FunFam" id="1.10.510.10:FF:000432">
    <property type="entry name" value="mitogen-activated protein kinase kinase 3"/>
    <property type="match status" value="1"/>
</dbReference>
<comment type="catalytic activity">
    <reaction evidence="9">
        <text>L-threonyl-[protein] + ATP = O-phospho-L-threonyl-[protein] + ADP + H(+)</text>
        <dbReference type="Rhea" id="RHEA:46608"/>
        <dbReference type="Rhea" id="RHEA-COMP:11060"/>
        <dbReference type="Rhea" id="RHEA-COMP:11605"/>
        <dbReference type="ChEBI" id="CHEBI:15378"/>
        <dbReference type="ChEBI" id="CHEBI:30013"/>
        <dbReference type="ChEBI" id="CHEBI:30616"/>
        <dbReference type="ChEBI" id="CHEBI:61977"/>
        <dbReference type="ChEBI" id="CHEBI:456216"/>
        <dbReference type="EC" id="2.7.12.2"/>
    </reaction>
</comment>
<dbReference type="Pfam" id="PF00069">
    <property type="entry name" value="Pkinase"/>
    <property type="match status" value="1"/>
</dbReference>
<dbReference type="Gene3D" id="1.10.510.10">
    <property type="entry name" value="Transferase(Phosphotransferase) domain 1"/>
    <property type="match status" value="1"/>
</dbReference>
<keyword evidence="2" id="KW-0808">Transferase</keyword>
<evidence type="ECO:0000256" key="3">
    <source>
        <dbReference type="ARBA" id="ARBA00022741"/>
    </source>
</evidence>
<evidence type="ECO:0000256" key="9">
    <source>
        <dbReference type="ARBA" id="ARBA00049299"/>
    </source>
</evidence>
<comment type="catalytic activity">
    <reaction evidence="8">
        <text>L-seryl-[protein] + ATP = O-phospho-L-seryl-[protein] + ADP + H(+)</text>
        <dbReference type="Rhea" id="RHEA:17989"/>
        <dbReference type="Rhea" id="RHEA-COMP:9863"/>
        <dbReference type="Rhea" id="RHEA-COMP:11604"/>
        <dbReference type="ChEBI" id="CHEBI:15378"/>
        <dbReference type="ChEBI" id="CHEBI:29999"/>
        <dbReference type="ChEBI" id="CHEBI:30616"/>
        <dbReference type="ChEBI" id="CHEBI:83421"/>
        <dbReference type="ChEBI" id="CHEBI:456216"/>
        <dbReference type="EC" id="2.7.12.2"/>
    </reaction>
</comment>
<evidence type="ECO:0000313" key="14">
    <source>
        <dbReference type="Proteomes" id="UP000037460"/>
    </source>
</evidence>
<evidence type="ECO:0000256" key="4">
    <source>
        <dbReference type="ARBA" id="ARBA00022777"/>
    </source>
</evidence>
<organism evidence="13 14">
    <name type="scientific">Chrysochromulina tobinii</name>
    <dbReference type="NCBI Taxonomy" id="1460289"/>
    <lineage>
        <taxon>Eukaryota</taxon>
        <taxon>Haptista</taxon>
        <taxon>Haptophyta</taxon>
        <taxon>Prymnesiophyceae</taxon>
        <taxon>Prymnesiales</taxon>
        <taxon>Chrysochromulinaceae</taxon>
        <taxon>Chrysochromulina</taxon>
    </lineage>
</organism>
<comment type="similarity">
    <text evidence="6">Belongs to the protein kinase superfamily. STE Ser/Thr protein kinase family. MAP kinase kinase subfamily.</text>
</comment>
<keyword evidence="5 11" id="KW-0067">ATP-binding</keyword>
<keyword evidence="4 13" id="KW-0418">Kinase</keyword>
<keyword evidence="3 11" id="KW-0547">Nucleotide-binding</keyword>
<dbReference type="OrthoDB" id="10252354at2759"/>
<evidence type="ECO:0000256" key="7">
    <source>
        <dbReference type="ARBA" id="ARBA00038999"/>
    </source>
</evidence>
<dbReference type="PROSITE" id="PS50011">
    <property type="entry name" value="PROTEIN_KINASE_DOM"/>
    <property type="match status" value="1"/>
</dbReference>